<reference evidence="7" key="1">
    <citation type="submission" date="2016-07" db="EMBL/GenBank/DDBJ databases">
        <title>Microvirga ossetica sp. nov. a new species of rhizobia isolated from root nodules of the legume species Vicia alpestris Steven originated from North Ossetia region in the Caucasus.</title>
        <authorList>
            <person name="Safronova V.I."/>
            <person name="Kuznetsova I.G."/>
            <person name="Sazanova A.L."/>
            <person name="Belimov A."/>
            <person name="Andronov E."/>
            <person name="Osledkin Y.S."/>
            <person name="Onishchuk O.P."/>
            <person name="Kurchak O.N."/>
            <person name="Shaposhnikov A.I."/>
            <person name="Willems A."/>
            <person name="Tikhonovich I.A."/>
        </authorList>
    </citation>
    <scope>NUCLEOTIDE SEQUENCE [LARGE SCALE GENOMIC DNA]</scope>
    <source>
        <strain evidence="7">V5/3M</strain>
        <plasmid evidence="7">unnamed2</plasmid>
    </source>
</reference>
<keyword evidence="5" id="KW-0067">ATP-binding</keyword>
<dbReference type="Gene3D" id="3.40.50.300">
    <property type="entry name" value="P-loop containing nucleotide triphosphate hydrolases"/>
    <property type="match status" value="1"/>
</dbReference>
<gene>
    <name evidence="7" type="ORF">BB934_38330</name>
</gene>
<organism evidence="7">
    <name type="scientific">Microvirga ossetica</name>
    <dbReference type="NCBI Taxonomy" id="1882682"/>
    <lineage>
        <taxon>Bacteria</taxon>
        <taxon>Pseudomonadati</taxon>
        <taxon>Pseudomonadota</taxon>
        <taxon>Alphaproteobacteria</taxon>
        <taxon>Hyphomicrobiales</taxon>
        <taxon>Methylobacteriaceae</taxon>
        <taxon>Microvirga</taxon>
    </lineage>
</organism>
<evidence type="ECO:0000256" key="1">
    <source>
        <dbReference type="ARBA" id="ARBA00005417"/>
    </source>
</evidence>
<dbReference type="PANTHER" id="PTHR42711">
    <property type="entry name" value="ABC TRANSPORTER ATP-BINDING PROTEIN"/>
    <property type="match status" value="1"/>
</dbReference>
<dbReference type="PANTHER" id="PTHR42711:SF5">
    <property type="entry name" value="ABC TRANSPORTER ATP-BINDING PROTEIN NATA"/>
    <property type="match status" value="1"/>
</dbReference>
<dbReference type="EMBL" id="CP016619">
    <property type="protein sequence ID" value="ANY84778.1"/>
    <property type="molecule type" value="Genomic_DNA"/>
</dbReference>
<dbReference type="InterPro" id="IPR003593">
    <property type="entry name" value="AAA+_ATPase"/>
</dbReference>
<geneLocation type="plasmid" evidence="7">
    <name>unnamed2</name>
</geneLocation>
<evidence type="ECO:0000256" key="3">
    <source>
        <dbReference type="ARBA" id="ARBA00022458"/>
    </source>
</evidence>
<protein>
    <recommendedName>
        <fullName evidence="6">ABC transporter domain-containing protein</fullName>
    </recommendedName>
</protein>
<accession>A0A1B2EXV8</accession>
<dbReference type="KEGG" id="moc:BB934_38330"/>
<comment type="similarity">
    <text evidence="1">Belongs to the ABC transporter superfamily.</text>
</comment>
<feature type="domain" description="ABC transporter" evidence="6">
    <location>
        <begin position="1"/>
        <end position="228"/>
    </location>
</feature>
<dbReference type="InterPro" id="IPR003439">
    <property type="entry name" value="ABC_transporter-like_ATP-bd"/>
</dbReference>
<keyword evidence="4" id="KW-0547">Nucleotide-binding</keyword>
<dbReference type="AlphaFoldDB" id="A0A1B2EXV8"/>
<evidence type="ECO:0000256" key="4">
    <source>
        <dbReference type="ARBA" id="ARBA00022741"/>
    </source>
</evidence>
<dbReference type="InterPro" id="IPR050763">
    <property type="entry name" value="ABC_transporter_ATP-binding"/>
</dbReference>
<dbReference type="InterPro" id="IPR027417">
    <property type="entry name" value="P-loop_NTPase"/>
</dbReference>
<dbReference type="SUPFAM" id="SSF52540">
    <property type="entry name" value="P-loop containing nucleoside triphosphate hydrolases"/>
    <property type="match status" value="1"/>
</dbReference>
<keyword evidence="2" id="KW-0813">Transport</keyword>
<dbReference type="Pfam" id="PF00005">
    <property type="entry name" value="ABC_tran"/>
    <property type="match status" value="1"/>
</dbReference>
<evidence type="ECO:0000259" key="6">
    <source>
        <dbReference type="PROSITE" id="PS50893"/>
    </source>
</evidence>
<name>A0A1B2EXV8_9HYPH</name>
<evidence type="ECO:0000313" key="7">
    <source>
        <dbReference type="EMBL" id="ANY84778.1"/>
    </source>
</evidence>
<evidence type="ECO:0000256" key="5">
    <source>
        <dbReference type="ARBA" id="ARBA00022840"/>
    </source>
</evidence>
<keyword evidence="7" id="KW-0614">Plasmid</keyword>
<dbReference type="SMART" id="SM00382">
    <property type="entry name" value="AAA"/>
    <property type="match status" value="1"/>
</dbReference>
<dbReference type="GO" id="GO:0005524">
    <property type="term" value="F:ATP binding"/>
    <property type="evidence" value="ECO:0007669"/>
    <property type="project" value="UniProtKB-KW"/>
</dbReference>
<proteinExistence type="inferred from homology"/>
<dbReference type="PROSITE" id="PS50893">
    <property type="entry name" value="ABC_TRANSPORTER_2"/>
    <property type="match status" value="1"/>
</dbReference>
<evidence type="ECO:0000256" key="2">
    <source>
        <dbReference type="ARBA" id="ARBA00022448"/>
    </source>
</evidence>
<dbReference type="GO" id="GO:0016887">
    <property type="term" value="F:ATP hydrolysis activity"/>
    <property type="evidence" value="ECO:0007669"/>
    <property type="project" value="InterPro"/>
</dbReference>
<keyword evidence="3" id="KW-0536">Nodulation</keyword>
<sequence length="303" mass="33168">MDDAVLCLGGRRVLNGATLTLFQGEIYALLGPNGVGKTSLMRVLCGQLPLERGRVGLGAALEDPRQNRNVLRLVGHVPQSIAIFLRLTVRENLEVFSRFLDVKLTREAISHLIEVTRLGPVADTVAATLSGGLRRRVNIAVALIGGPRLLLLDEPTVGIDLEARDAIHHVLADLRDHGATVLLITHDFDQAERLADRIGFMRAGQVILEGRPADLLRQAIGAKKQIEAALSYDVDDPAQTELRTLGLERVNDGLLWRGLADEVHGTSTILEFLQSDRVPLREIRIREPGLDVLFRQLMGPSAP</sequence>